<evidence type="ECO:0000313" key="3">
    <source>
        <dbReference type="Proteomes" id="UP000446719"/>
    </source>
</evidence>
<proteinExistence type="predicted"/>
<dbReference type="EMBL" id="WWSB01000001">
    <property type="protein sequence ID" value="MZK16688.1"/>
    <property type="molecule type" value="Genomic_DNA"/>
</dbReference>
<accession>A0A845KID5</accession>
<dbReference type="RefSeq" id="WP_161158716.1">
    <property type="nucleotide sequence ID" value="NZ_JBBNOU010000004.1"/>
</dbReference>
<comment type="caution">
    <text evidence="2">The sequence shown here is derived from an EMBL/GenBank/DDBJ whole genome shotgun (WGS) entry which is preliminary data.</text>
</comment>
<evidence type="ECO:0000313" key="2">
    <source>
        <dbReference type="EMBL" id="MZK16688.1"/>
    </source>
</evidence>
<dbReference type="AlphaFoldDB" id="A0A845KID5"/>
<evidence type="ECO:0000256" key="1">
    <source>
        <dbReference type="SAM" id="MobiDB-lite"/>
    </source>
</evidence>
<dbReference type="InterPro" id="IPR009785">
    <property type="entry name" value="Prophage_Lj928_Orf309"/>
</dbReference>
<reference evidence="2 3" key="1">
    <citation type="journal article" date="2019" name="Nat. Med.">
        <title>A library of human gut bacterial isolates paired with longitudinal multiomics data enables mechanistic microbiome research.</title>
        <authorList>
            <person name="Poyet M."/>
            <person name="Groussin M."/>
            <person name="Gibbons S.M."/>
            <person name="Avila-Pacheco J."/>
            <person name="Jiang X."/>
            <person name="Kearney S.M."/>
            <person name="Perrotta A.R."/>
            <person name="Berdy B."/>
            <person name="Zhao S."/>
            <person name="Lieberman T.D."/>
            <person name="Swanson P.K."/>
            <person name="Smith M."/>
            <person name="Roesemann S."/>
            <person name="Alexander J.E."/>
            <person name="Rich S.A."/>
            <person name="Livny J."/>
            <person name="Vlamakis H."/>
            <person name="Clish C."/>
            <person name="Bullock K."/>
            <person name="Deik A."/>
            <person name="Scott J."/>
            <person name="Pierce K.A."/>
            <person name="Xavier R.J."/>
            <person name="Alm E.J."/>
        </authorList>
    </citation>
    <scope>NUCLEOTIDE SEQUENCE [LARGE SCALE GENOMIC DNA]</scope>
    <source>
        <strain evidence="2 3">BIOML-A7</strain>
    </source>
</reference>
<sequence length="291" mass="33965">MELKIYSPTEEGFLKSIEWNHEEIKREVAERVRYYKNLAYTDDQIADAKKDRATLNKFVQELEATRKAVKKQCLAPYEDFEKKIKEIVQIVNEPIQLIDQQIKAADQLEKDEKKKAIEKLFVAIGFQPFVTLDMIWDEKWLNKSASLTKVESQLKEIMYRIGEEIGTIHSLPEFSFEAMEVYKKTLDLTQAIKKGQELADIQKRKEEALARQKAEEERRKAEEAAAGKESENPEDAADTHDAPKKAEENDYTRVVSEPVMRIDFRVWGTKEQILALRDYMKQNNLKFGKVE</sequence>
<gene>
    <name evidence="2" type="ORF">GT565_00840</name>
</gene>
<organism evidence="2 3">
    <name type="scientific">Dorea longicatena</name>
    <dbReference type="NCBI Taxonomy" id="88431"/>
    <lineage>
        <taxon>Bacteria</taxon>
        <taxon>Bacillati</taxon>
        <taxon>Bacillota</taxon>
        <taxon>Clostridia</taxon>
        <taxon>Lachnospirales</taxon>
        <taxon>Lachnospiraceae</taxon>
        <taxon>Dorea</taxon>
    </lineage>
</organism>
<protein>
    <submittedName>
        <fullName evidence="2">DUF1351 domain-containing protein</fullName>
    </submittedName>
</protein>
<dbReference type="Pfam" id="PF07083">
    <property type="entry name" value="DUF1351"/>
    <property type="match status" value="1"/>
</dbReference>
<name>A0A845KID5_9FIRM</name>
<dbReference type="Proteomes" id="UP000446719">
    <property type="component" value="Unassembled WGS sequence"/>
</dbReference>
<feature type="region of interest" description="Disordered" evidence="1">
    <location>
        <begin position="209"/>
        <end position="251"/>
    </location>
</feature>